<name>B6HQ56_PENRW</name>
<feature type="region of interest" description="Disordered" evidence="1">
    <location>
        <begin position="175"/>
        <end position="196"/>
    </location>
</feature>
<accession>B6HQ56</accession>
<evidence type="ECO:0000313" key="2">
    <source>
        <dbReference type="EMBL" id="CAP99697.1"/>
    </source>
</evidence>
<gene>
    <name evidence="2" type="ORF">Pc22g24090</name>
    <name evidence="2" type="ORF">PCH_Pc22g24090</name>
</gene>
<dbReference type="HOGENOM" id="CLU_1042446_0_0_1"/>
<reference evidence="2 3" key="1">
    <citation type="journal article" date="2008" name="Nat. Biotechnol.">
        <title>Genome sequencing and analysis of the filamentous fungus Penicillium chrysogenum.</title>
        <authorList>
            <person name="van den Berg M.A."/>
            <person name="Albang R."/>
            <person name="Albermann K."/>
            <person name="Badger J.H."/>
            <person name="Daran J.-M."/>
            <person name="Driessen A.J.M."/>
            <person name="Garcia-Estrada C."/>
            <person name="Fedorova N.D."/>
            <person name="Harris D.M."/>
            <person name="Heijne W.H.M."/>
            <person name="Joardar V.S."/>
            <person name="Kiel J.A.K.W."/>
            <person name="Kovalchuk A."/>
            <person name="Martin J.F."/>
            <person name="Nierman W.C."/>
            <person name="Nijland J.G."/>
            <person name="Pronk J.T."/>
            <person name="Roubos J.A."/>
            <person name="van der Klei I.J."/>
            <person name="van Peij N.N.M.E."/>
            <person name="Veenhuis M."/>
            <person name="von Doehren H."/>
            <person name="Wagner C."/>
            <person name="Wortman J.R."/>
            <person name="Bovenberg R.A.L."/>
        </authorList>
    </citation>
    <scope>NUCLEOTIDE SEQUENCE [LARGE SCALE GENOMIC DNA]</scope>
    <source>
        <strain evidence="3">ATCC 28089 / DSM 1075 / NRRL 1951 / Wisconsin 54-1255</strain>
    </source>
</reference>
<dbReference type="VEuPathDB" id="FungiDB:PCH_Pc22g24090"/>
<dbReference type="Proteomes" id="UP000000724">
    <property type="component" value="Contig Pc00c22"/>
</dbReference>
<sequence length="267" mass="29350">MTGLGVWISCWRHYSGIASQEAIHAMGIDLAGHDQTLAQPSPLPWCGQSTEYEIVGEWIPRDHIILSHPSTDHGGMEYVYGVCTPYSVLRPIQFLRLCAGIWLHSDMAHEFSAGRFLGYPDRYDCSRDIDSSGGSMWSRSTDALRTGVKGVYINRSGASITPYGVFRTPQKYGTPDMVSSHRSVTDARGPTADPTRGLYRGGKSYPPVIAVDHPSFSVGYTYVAGSDAACYTANTLMTIYGVEMKCLSLIFGGWKGIRLSGYRILKE</sequence>
<proteinExistence type="predicted"/>
<evidence type="ECO:0000313" key="3">
    <source>
        <dbReference type="Proteomes" id="UP000000724"/>
    </source>
</evidence>
<protein>
    <submittedName>
        <fullName evidence="2">Uncharacterized protein</fullName>
    </submittedName>
</protein>
<evidence type="ECO:0000256" key="1">
    <source>
        <dbReference type="SAM" id="MobiDB-lite"/>
    </source>
</evidence>
<organism evidence="2 3">
    <name type="scientific">Penicillium rubens (strain ATCC 28089 / DSM 1075 / NRRL 1951 / Wisconsin 54-1255)</name>
    <name type="common">Penicillium chrysogenum</name>
    <dbReference type="NCBI Taxonomy" id="500485"/>
    <lineage>
        <taxon>Eukaryota</taxon>
        <taxon>Fungi</taxon>
        <taxon>Dikarya</taxon>
        <taxon>Ascomycota</taxon>
        <taxon>Pezizomycotina</taxon>
        <taxon>Eurotiomycetes</taxon>
        <taxon>Eurotiomycetidae</taxon>
        <taxon>Eurotiales</taxon>
        <taxon>Aspergillaceae</taxon>
        <taxon>Penicillium</taxon>
        <taxon>Penicillium chrysogenum species complex</taxon>
    </lineage>
</organism>
<dbReference type="AlphaFoldDB" id="B6HQ56"/>
<dbReference type="EMBL" id="AM920437">
    <property type="protein sequence ID" value="CAP99697.1"/>
    <property type="molecule type" value="Genomic_DNA"/>
</dbReference>
<keyword evidence="3" id="KW-1185">Reference proteome</keyword>